<comment type="pathway">
    <text evidence="1">Mycotoxin biosynthesis.</text>
</comment>
<dbReference type="GO" id="GO:0016491">
    <property type="term" value="F:oxidoreductase activity"/>
    <property type="evidence" value="ECO:0007669"/>
    <property type="project" value="UniProtKB-KW"/>
</dbReference>
<accession>A0A067T2V7</accession>
<dbReference type="AlphaFoldDB" id="A0A067T2V7"/>
<evidence type="ECO:0000256" key="3">
    <source>
        <dbReference type="ARBA" id="ARBA00035112"/>
    </source>
</evidence>
<feature type="non-terminal residue" evidence="4">
    <location>
        <position position="1"/>
    </location>
</feature>
<name>A0A067T2V7_GALM3</name>
<dbReference type="PANTHER" id="PTHR33365">
    <property type="entry name" value="YALI0B05434P"/>
    <property type="match status" value="1"/>
</dbReference>
<keyword evidence="5" id="KW-1185">Reference proteome</keyword>
<sequence length="142" mass="16158">PLGFQEVSMVIEENHQFSLVDDEKWAETLPGKRGFVRVGPKGRPFGVALYHQLHCVNALRFSYTVARDGLVTDPKILKSKLAHDNHCFQFLRQSILCKADDSLITSRSNNQSLSQSGFGATHRCRNWAQLRQFVLENEAAWE</sequence>
<feature type="non-terminal residue" evidence="4">
    <location>
        <position position="142"/>
    </location>
</feature>
<protein>
    <submittedName>
        <fullName evidence="4">Uncharacterized protein</fullName>
    </submittedName>
</protein>
<dbReference type="Pfam" id="PF11807">
    <property type="entry name" value="UstYa"/>
    <property type="match status" value="1"/>
</dbReference>
<keyword evidence="2" id="KW-0560">Oxidoreductase</keyword>
<evidence type="ECO:0000313" key="5">
    <source>
        <dbReference type="Proteomes" id="UP000027222"/>
    </source>
</evidence>
<dbReference type="GO" id="GO:0043386">
    <property type="term" value="P:mycotoxin biosynthetic process"/>
    <property type="evidence" value="ECO:0007669"/>
    <property type="project" value="InterPro"/>
</dbReference>
<evidence type="ECO:0000313" key="4">
    <source>
        <dbReference type="EMBL" id="KDR77495.1"/>
    </source>
</evidence>
<dbReference type="HOGENOM" id="CLU_042941_8_3_1"/>
<gene>
    <name evidence="4" type="ORF">GALMADRAFT_39415</name>
</gene>
<proteinExistence type="inferred from homology"/>
<organism evidence="4 5">
    <name type="scientific">Galerina marginata (strain CBS 339.88)</name>
    <dbReference type="NCBI Taxonomy" id="685588"/>
    <lineage>
        <taxon>Eukaryota</taxon>
        <taxon>Fungi</taxon>
        <taxon>Dikarya</taxon>
        <taxon>Basidiomycota</taxon>
        <taxon>Agaricomycotina</taxon>
        <taxon>Agaricomycetes</taxon>
        <taxon>Agaricomycetidae</taxon>
        <taxon>Agaricales</taxon>
        <taxon>Agaricineae</taxon>
        <taxon>Strophariaceae</taxon>
        <taxon>Galerina</taxon>
    </lineage>
</organism>
<dbReference type="InterPro" id="IPR021765">
    <property type="entry name" value="UstYa-like"/>
</dbReference>
<dbReference type="Proteomes" id="UP000027222">
    <property type="component" value="Unassembled WGS sequence"/>
</dbReference>
<dbReference type="STRING" id="685588.A0A067T2V7"/>
<dbReference type="PANTHER" id="PTHR33365:SF11">
    <property type="entry name" value="TAT PATHWAY SIGNAL SEQUENCE"/>
    <property type="match status" value="1"/>
</dbReference>
<comment type="similarity">
    <text evidence="3">Belongs to the ustYa family.</text>
</comment>
<dbReference type="EMBL" id="KL142376">
    <property type="protein sequence ID" value="KDR77495.1"/>
    <property type="molecule type" value="Genomic_DNA"/>
</dbReference>
<reference evidence="5" key="1">
    <citation type="journal article" date="2014" name="Proc. Natl. Acad. Sci. U.S.A.">
        <title>Extensive sampling of basidiomycete genomes demonstrates inadequacy of the white-rot/brown-rot paradigm for wood decay fungi.</title>
        <authorList>
            <person name="Riley R."/>
            <person name="Salamov A.A."/>
            <person name="Brown D.W."/>
            <person name="Nagy L.G."/>
            <person name="Floudas D."/>
            <person name="Held B.W."/>
            <person name="Levasseur A."/>
            <person name="Lombard V."/>
            <person name="Morin E."/>
            <person name="Otillar R."/>
            <person name="Lindquist E.A."/>
            <person name="Sun H."/>
            <person name="LaButti K.M."/>
            <person name="Schmutz J."/>
            <person name="Jabbour D."/>
            <person name="Luo H."/>
            <person name="Baker S.E."/>
            <person name="Pisabarro A.G."/>
            <person name="Walton J.D."/>
            <person name="Blanchette R.A."/>
            <person name="Henrissat B."/>
            <person name="Martin F."/>
            <person name="Cullen D."/>
            <person name="Hibbett D.S."/>
            <person name="Grigoriev I.V."/>
        </authorList>
    </citation>
    <scope>NUCLEOTIDE SEQUENCE [LARGE SCALE GENOMIC DNA]</scope>
    <source>
        <strain evidence="5">CBS 339.88</strain>
    </source>
</reference>
<dbReference type="OrthoDB" id="3687641at2759"/>
<evidence type="ECO:0000256" key="1">
    <source>
        <dbReference type="ARBA" id="ARBA00004685"/>
    </source>
</evidence>
<evidence type="ECO:0000256" key="2">
    <source>
        <dbReference type="ARBA" id="ARBA00023002"/>
    </source>
</evidence>